<sequence>MSAKPPSLQLLQQMESDRFNCLKRVKEGLFIKNHYLLRYIKYYPDWHGKEPLDFRVVARCIVSGCNHYWISKDLKNPDELHEFANTWRQHNPNIAVPHGQSSYCSYSSLDKSDSVKKHLKTHGITITSAYLGDAASSNDERPSEEARSSSNAGNAACTTEFSSLQSPISGLAIQAAVPQTPLYNYTQPNLPILQPPNETLGASFGRRPAPRITPDWCEYIKCGAEVEAFMQLCCNNRRDSTVYYYYKAAYEEAYLVLYGFTERDIQALIEFTMFDLRRGSESIKWPEFFNKFDSESLRAVFASSIEYRERFKELLQFGLSTSYQDLGNYANKSAPPEFVERIFKRIDISLVREFFRRIAVRSFWEAGIFTIDPLRGEEVESGHASLSHASSSQNLDYPPAYCHRYDVRIPHNTLRDDDLKAGKQCDVKSVKKEPQRETVQNDIKKADDIENALGNDEVYDSITLGVEQLGLSTFVSFGFQCWAF</sequence>
<dbReference type="AlphaFoldDB" id="A0A507CQJ8"/>
<comment type="caution">
    <text evidence="2">The sequence shown here is derived from an EMBL/GenBank/DDBJ whole genome shotgun (WGS) entry which is preliminary data.</text>
</comment>
<evidence type="ECO:0000256" key="1">
    <source>
        <dbReference type="SAM" id="MobiDB-lite"/>
    </source>
</evidence>
<accession>A0A507CQJ8</accession>
<reference evidence="2 3" key="1">
    <citation type="journal article" date="2019" name="Sci. Rep.">
        <title>Comparative genomics of chytrid fungi reveal insights into the obligate biotrophic and pathogenic lifestyle of Synchytrium endobioticum.</title>
        <authorList>
            <person name="van de Vossenberg B.T.L.H."/>
            <person name="Warris S."/>
            <person name="Nguyen H.D.T."/>
            <person name="van Gent-Pelzer M.P.E."/>
            <person name="Joly D.L."/>
            <person name="van de Geest H.C."/>
            <person name="Bonants P.J.M."/>
            <person name="Smith D.S."/>
            <person name="Levesque C.A."/>
            <person name="van der Lee T.A.J."/>
        </authorList>
    </citation>
    <scope>NUCLEOTIDE SEQUENCE [LARGE SCALE GENOMIC DNA]</scope>
    <source>
        <strain evidence="2 3">LEV6574</strain>
    </source>
</reference>
<gene>
    <name evidence="2" type="ORF">SeLEV6574_g06092</name>
</gene>
<organism evidence="2 3">
    <name type="scientific">Synchytrium endobioticum</name>
    <dbReference type="NCBI Taxonomy" id="286115"/>
    <lineage>
        <taxon>Eukaryota</taxon>
        <taxon>Fungi</taxon>
        <taxon>Fungi incertae sedis</taxon>
        <taxon>Chytridiomycota</taxon>
        <taxon>Chytridiomycota incertae sedis</taxon>
        <taxon>Chytridiomycetes</taxon>
        <taxon>Synchytriales</taxon>
        <taxon>Synchytriaceae</taxon>
        <taxon>Synchytrium</taxon>
    </lineage>
</organism>
<protein>
    <submittedName>
        <fullName evidence="2">Uncharacterized protein</fullName>
    </submittedName>
</protein>
<name>A0A507CQJ8_9FUNG</name>
<feature type="compositionally biased region" description="Basic and acidic residues" evidence="1">
    <location>
        <begin position="138"/>
        <end position="147"/>
    </location>
</feature>
<evidence type="ECO:0000313" key="2">
    <source>
        <dbReference type="EMBL" id="TPX41426.1"/>
    </source>
</evidence>
<dbReference type="EMBL" id="QEAM01000321">
    <property type="protein sequence ID" value="TPX41426.1"/>
    <property type="molecule type" value="Genomic_DNA"/>
</dbReference>
<dbReference type="VEuPathDB" id="FungiDB:SeMB42_g01218"/>
<dbReference type="Proteomes" id="UP000320475">
    <property type="component" value="Unassembled WGS sequence"/>
</dbReference>
<evidence type="ECO:0000313" key="3">
    <source>
        <dbReference type="Proteomes" id="UP000320475"/>
    </source>
</evidence>
<proteinExistence type="predicted"/>
<feature type="region of interest" description="Disordered" evidence="1">
    <location>
        <begin position="134"/>
        <end position="153"/>
    </location>
</feature>